<dbReference type="RefSeq" id="WP_282910178.1">
    <property type="nucleotide sequence ID" value="NZ_JAGRPV010000001.1"/>
</dbReference>
<name>A0ABT6TKP0_9BACL</name>
<dbReference type="InterPro" id="IPR048276">
    <property type="entry name" value="Phage_tail-like_C"/>
</dbReference>
<feature type="domain" description="Phage tail-like C-terminal" evidence="1">
    <location>
        <begin position="159"/>
        <end position="252"/>
    </location>
</feature>
<evidence type="ECO:0000313" key="3">
    <source>
        <dbReference type="Proteomes" id="UP001161691"/>
    </source>
</evidence>
<sequence length="258" mass="29432">MSIRSSEYVMYNGRSSAEFNLVNVNLNTGLQSEPLVGRRTLRSDKVRGNDRPYFMGFDKEPLKFPITLAFMDAWNEERIREAVRWLYSPQYHAPLVFSDDPDRIFYGLFVEDNELVHDCARSGYMTLLFECADPYSYTPVYEELHDLSANPAAGTSIAFNNFGDEECLPIVTIEKVGAGDVTIINQSNGGAETTLTDLVDGEIVTMDGESRDIESSLIETYRYGNLVGDYLRLPVYYNYLLVKGKCRLKLKYQLKRNQ</sequence>
<organism evidence="2 3">
    <name type="scientific">Cohnella hashimotonis</name>
    <dbReference type="NCBI Taxonomy" id="2826895"/>
    <lineage>
        <taxon>Bacteria</taxon>
        <taxon>Bacillati</taxon>
        <taxon>Bacillota</taxon>
        <taxon>Bacilli</taxon>
        <taxon>Bacillales</taxon>
        <taxon>Paenibacillaceae</taxon>
        <taxon>Cohnella</taxon>
    </lineage>
</organism>
<reference evidence="2" key="1">
    <citation type="submission" date="2023-04" db="EMBL/GenBank/DDBJ databases">
        <title>Comparative genomic analysis of Cohnella hashimotonis sp. nov., isolated from the International Space Station.</title>
        <authorList>
            <person name="Venkateswaran K."/>
            <person name="Simpson A."/>
        </authorList>
    </citation>
    <scope>NUCLEOTIDE SEQUENCE</scope>
    <source>
        <strain evidence="2">F6_2S_P_1</strain>
    </source>
</reference>
<dbReference type="NCBIfam" id="TIGR01633">
    <property type="entry name" value="phi3626_gp14_N"/>
    <property type="match status" value="1"/>
</dbReference>
<gene>
    <name evidence="2" type="ORF">KB449_20745</name>
</gene>
<evidence type="ECO:0000313" key="2">
    <source>
        <dbReference type="EMBL" id="MDI4647413.1"/>
    </source>
</evidence>
<evidence type="ECO:0000259" key="1">
    <source>
        <dbReference type="Pfam" id="PF20753"/>
    </source>
</evidence>
<dbReference type="Pfam" id="PF20753">
    <property type="entry name" value="DUF6558_C"/>
    <property type="match status" value="1"/>
</dbReference>
<proteinExistence type="predicted"/>
<dbReference type="Proteomes" id="UP001161691">
    <property type="component" value="Unassembled WGS sequence"/>
</dbReference>
<accession>A0ABT6TKP0</accession>
<comment type="caution">
    <text evidence="2">The sequence shown here is derived from an EMBL/GenBank/DDBJ whole genome shotgun (WGS) entry which is preliminary data.</text>
</comment>
<protein>
    <submittedName>
        <fullName evidence="2">Phage tail family protein</fullName>
    </submittedName>
</protein>
<dbReference type="InterPro" id="IPR006520">
    <property type="entry name" value="Dit_BPSPP_N"/>
</dbReference>
<keyword evidence="3" id="KW-1185">Reference proteome</keyword>
<dbReference type="EMBL" id="JAGRPV010000001">
    <property type="protein sequence ID" value="MDI4647413.1"/>
    <property type="molecule type" value="Genomic_DNA"/>
</dbReference>
<dbReference type="Gene3D" id="2.40.30.200">
    <property type="match status" value="1"/>
</dbReference>